<evidence type="ECO:0000313" key="2">
    <source>
        <dbReference type="EMBL" id="CAE2196873.1"/>
    </source>
</evidence>
<organism evidence="2">
    <name type="scientific">Prymnesium polylepis</name>
    <dbReference type="NCBI Taxonomy" id="72548"/>
    <lineage>
        <taxon>Eukaryota</taxon>
        <taxon>Haptista</taxon>
        <taxon>Haptophyta</taxon>
        <taxon>Prymnesiophyceae</taxon>
        <taxon>Prymnesiales</taxon>
        <taxon>Prymnesiaceae</taxon>
        <taxon>Prymnesium</taxon>
    </lineage>
</organism>
<reference evidence="2" key="1">
    <citation type="submission" date="2021-01" db="EMBL/GenBank/DDBJ databases">
        <authorList>
            <person name="Corre E."/>
            <person name="Pelletier E."/>
            <person name="Niang G."/>
            <person name="Scheremetjew M."/>
            <person name="Finn R."/>
            <person name="Kale V."/>
            <person name="Holt S."/>
            <person name="Cochrane G."/>
            <person name="Meng A."/>
            <person name="Brown T."/>
            <person name="Cohen L."/>
        </authorList>
    </citation>
    <scope>NUCLEOTIDE SEQUENCE</scope>
    <source>
        <strain evidence="2">UIO037</strain>
    </source>
</reference>
<evidence type="ECO:0008006" key="3">
    <source>
        <dbReference type="Google" id="ProtNLM"/>
    </source>
</evidence>
<dbReference type="AlphaFoldDB" id="A0A7S4HEJ8"/>
<name>A0A7S4HEJ8_9EUKA</name>
<accession>A0A7S4HEJ8</accession>
<proteinExistence type="predicted"/>
<protein>
    <recommendedName>
        <fullName evidence="3">Tudor domain-containing protein</fullName>
    </recommendedName>
</protein>
<dbReference type="Gene3D" id="2.30.30.140">
    <property type="match status" value="1"/>
</dbReference>
<gene>
    <name evidence="2" type="ORF">CPOL0286_LOCUS2227</name>
</gene>
<dbReference type="CDD" id="cd04508">
    <property type="entry name" value="Tudor_SF"/>
    <property type="match status" value="1"/>
</dbReference>
<dbReference type="EMBL" id="HBKO01004589">
    <property type="protein sequence ID" value="CAE2196873.1"/>
    <property type="molecule type" value="Transcribed_RNA"/>
</dbReference>
<sequence length="102" mass="11082">MKPLALENTPMLSNGGADFDSSRLSLLKNKAKKPPPSKPPAAALDSQQLRVNSRVEARFDNGEYYSARVTRADAAKGVFSVEFVDDGIRRDGLTMDALRPCA</sequence>
<feature type="region of interest" description="Disordered" evidence="1">
    <location>
        <begin position="1"/>
        <end position="49"/>
    </location>
</feature>
<evidence type="ECO:0000256" key="1">
    <source>
        <dbReference type="SAM" id="MobiDB-lite"/>
    </source>
</evidence>